<feature type="transmembrane region" description="Helical" evidence="2">
    <location>
        <begin position="108"/>
        <end position="128"/>
    </location>
</feature>
<proteinExistence type="predicted"/>
<feature type="compositionally biased region" description="Polar residues" evidence="1">
    <location>
        <begin position="300"/>
        <end position="310"/>
    </location>
</feature>
<organism evidence="3 4">
    <name type="scientific">Zingiber officinale</name>
    <name type="common">Ginger</name>
    <name type="synonym">Amomum zingiber</name>
    <dbReference type="NCBI Taxonomy" id="94328"/>
    <lineage>
        <taxon>Eukaryota</taxon>
        <taxon>Viridiplantae</taxon>
        <taxon>Streptophyta</taxon>
        <taxon>Embryophyta</taxon>
        <taxon>Tracheophyta</taxon>
        <taxon>Spermatophyta</taxon>
        <taxon>Magnoliopsida</taxon>
        <taxon>Liliopsida</taxon>
        <taxon>Zingiberales</taxon>
        <taxon>Zingiberaceae</taxon>
        <taxon>Zingiber</taxon>
    </lineage>
</organism>
<evidence type="ECO:0000256" key="1">
    <source>
        <dbReference type="SAM" id="MobiDB-lite"/>
    </source>
</evidence>
<protein>
    <submittedName>
        <fullName evidence="3">Uncharacterized protein</fullName>
    </submittedName>
</protein>
<keyword evidence="2" id="KW-1133">Transmembrane helix</keyword>
<comment type="caution">
    <text evidence="3">The sequence shown here is derived from an EMBL/GenBank/DDBJ whole genome shotgun (WGS) entry which is preliminary data.</text>
</comment>
<dbReference type="PANTHER" id="PTHR33168">
    <property type="entry name" value="STRESS INDUCED PROTEIN-RELATED"/>
    <property type="match status" value="1"/>
</dbReference>
<dbReference type="Proteomes" id="UP000734854">
    <property type="component" value="Unassembled WGS sequence"/>
</dbReference>
<keyword evidence="4" id="KW-1185">Reference proteome</keyword>
<evidence type="ECO:0000313" key="3">
    <source>
        <dbReference type="EMBL" id="KAG6526266.1"/>
    </source>
</evidence>
<gene>
    <name evidence="3" type="ORF">ZIOFF_016248</name>
</gene>
<feature type="region of interest" description="Disordered" evidence="1">
    <location>
        <begin position="290"/>
        <end position="310"/>
    </location>
</feature>
<accession>A0A8J5HE53</accession>
<keyword evidence="2" id="KW-0812">Transmembrane</keyword>
<reference evidence="3 4" key="1">
    <citation type="submission" date="2020-08" db="EMBL/GenBank/DDBJ databases">
        <title>Plant Genome Project.</title>
        <authorList>
            <person name="Zhang R.-G."/>
        </authorList>
    </citation>
    <scope>NUCLEOTIDE SEQUENCE [LARGE SCALE GENOMIC DNA]</scope>
    <source>
        <tissue evidence="3">Rhizome</tissue>
    </source>
</reference>
<feature type="transmembrane region" description="Helical" evidence="2">
    <location>
        <begin position="65"/>
        <end position="88"/>
    </location>
</feature>
<sequence>MEFKAALWLLLRSFQSYSSVDKIDLTSSMVNRRKQWSGAPSGSEQGRSSIEMTWPRCGRRAHDKILSWIFLALSSVASSSAAPTVGAWQRQPTDLLGLILNLSQALKLPSFLSHILFCLPSLIATAFFSTSSAERRQPLTHGADFYYLSPPPGLQRHPVCGLCPTLPVAGLRNSAGFSRMVSAHHHLARRPRSAKSTKLRELWRQITRERRSLPAPPPPLYDPHSYAQNFDDGMSTWEEPESVSRSFSARFAAPARVLQEFEDEAKMTNELVYDDDIEEEINEDIENMTSQRSIDDMEDSSYSLWRQRNL</sequence>
<dbReference type="EMBL" id="JACMSC010000004">
    <property type="protein sequence ID" value="KAG6526266.1"/>
    <property type="molecule type" value="Genomic_DNA"/>
</dbReference>
<dbReference type="AlphaFoldDB" id="A0A8J5HE53"/>
<keyword evidence="2" id="KW-0472">Membrane</keyword>
<name>A0A8J5HE53_ZINOF</name>
<evidence type="ECO:0000313" key="4">
    <source>
        <dbReference type="Proteomes" id="UP000734854"/>
    </source>
</evidence>
<evidence type="ECO:0000256" key="2">
    <source>
        <dbReference type="SAM" id="Phobius"/>
    </source>
</evidence>